<accession>A0A8J4D4S4</accession>
<dbReference type="OrthoDB" id="547231at2759"/>
<evidence type="ECO:0000313" key="6">
    <source>
        <dbReference type="Proteomes" id="UP000747110"/>
    </source>
</evidence>
<reference evidence="4" key="1">
    <citation type="journal article" date="2021" name="Proc. Natl. Acad. Sci. U.S.A.">
        <title>Three genomes in the algal genus Volvox reveal the fate of a haploid sex-determining region after a transition to homothallism.</title>
        <authorList>
            <person name="Yamamoto K."/>
            <person name="Hamaji T."/>
            <person name="Kawai-Toyooka H."/>
            <person name="Matsuzaki R."/>
            <person name="Takahashi F."/>
            <person name="Nishimura Y."/>
            <person name="Kawachi M."/>
            <person name="Noguchi H."/>
            <person name="Minakuchi Y."/>
            <person name="Umen J.G."/>
            <person name="Toyoda A."/>
            <person name="Nozaki H."/>
        </authorList>
    </citation>
    <scope>NUCLEOTIDE SEQUENCE</scope>
    <source>
        <strain evidence="4">NIES-3785</strain>
        <strain evidence="3">NIES-3786</strain>
    </source>
</reference>
<dbReference type="InterPro" id="IPR051044">
    <property type="entry name" value="MAG_DAG_Lipase"/>
</dbReference>
<dbReference type="Gene3D" id="3.40.50.1820">
    <property type="entry name" value="alpha/beta hydrolase"/>
    <property type="match status" value="1"/>
</dbReference>
<dbReference type="InterPro" id="IPR022742">
    <property type="entry name" value="Hydrolase_4"/>
</dbReference>
<dbReference type="SUPFAM" id="SSF53474">
    <property type="entry name" value="alpha/beta-Hydrolases"/>
    <property type="match status" value="1"/>
</dbReference>
<evidence type="ECO:0000259" key="2">
    <source>
        <dbReference type="Pfam" id="PF12146"/>
    </source>
</evidence>
<keyword evidence="6" id="KW-1185">Reference proteome</keyword>
<sequence length="352" mass="38230">MRNFEGLSGCGVPGNFINRRNQKLHSLTYSPTRQPPQAILFLHHGIAEHCGRYDKVCRLLADQGIAVYTYDAHGHGKSEPLAVDSRALLDSYVHLVHDFSDFMDRVLLQPELPPRGPAQQSGGGQQAAQQPRGPRPPVFLLGHSLGGLVASLVCLQRQDQLAGLMLHSPALDVEWTPVLRAQAAVGTLLSFLIPRARVVPAVRPEDLSSDPALVAEYVSDPLNTVGPVRARTANEVLRGFAEIRRRAPELRLPVYVCHGTCDAVTSAAASQRFVEGPGGVSSVDRVFRSVEGGYHEMLHGPEWEDCVRALLAWMREHGARPGPGNGEVADGEVAQMGGNNETAYTSRPLSRM</sequence>
<feature type="domain" description="Serine aminopeptidase S33" evidence="2">
    <location>
        <begin position="34"/>
        <end position="300"/>
    </location>
</feature>
<evidence type="ECO:0000313" key="3">
    <source>
        <dbReference type="EMBL" id="GIL87499.1"/>
    </source>
</evidence>
<dbReference type="EMBL" id="BNCQ01000002">
    <property type="protein sequence ID" value="GIL95633.1"/>
    <property type="molecule type" value="Genomic_DNA"/>
</dbReference>
<dbReference type="PANTHER" id="PTHR11614">
    <property type="entry name" value="PHOSPHOLIPASE-RELATED"/>
    <property type="match status" value="1"/>
</dbReference>
<proteinExistence type="predicted"/>
<protein>
    <recommendedName>
        <fullName evidence="2">Serine aminopeptidase S33 domain-containing protein</fullName>
    </recommendedName>
</protein>
<name>A0A8J4D4S4_9CHLO</name>
<organism evidence="4 5">
    <name type="scientific">Volvox reticuliferus</name>
    <dbReference type="NCBI Taxonomy" id="1737510"/>
    <lineage>
        <taxon>Eukaryota</taxon>
        <taxon>Viridiplantae</taxon>
        <taxon>Chlorophyta</taxon>
        <taxon>core chlorophytes</taxon>
        <taxon>Chlorophyceae</taxon>
        <taxon>CS clade</taxon>
        <taxon>Chlamydomonadales</taxon>
        <taxon>Volvocaceae</taxon>
        <taxon>Volvox</taxon>
    </lineage>
</organism>
<dbReference type="InterPro" id="IPR029058">
    <property type="entry name" value="AB_hydrolase_fold"/>
</dbReference>
<feature type="region of interest" description="Disordered" evidence="1">
    <location>
        <begin position="110"/>
        <end position="135"/>
    </location>
</feature>
<dbReference type="Proteomes" id="UP000747110">
    <property type="component" value="Unassembled WGS sequence"/>
</dbReference>
<evidence type="ECO:0000313" key="4">
    <source>
        <dbReference type="EMBL" id="GIL95633.1"/>
    </source>
</evidence>
<evidence type="ECO:0000313" key="5">
    <source>
        <dbReference type="Proteomes" id="UP000722791"/>
    </source>
</evidence>
<comment type="caution">
    <text evidence="4">The sequence shown here is derived from an EMBL/GenBank/DDBJ whole genome shotgun (WGS) entry which is preliminary data.</text>
</comment>
<gene>
    <name evidence="3" type="ORF">Vretifemale_15470</name>
    <name evidence="4" type="ORF">Vretimale_1615</name>
</gene>
<dbReference type="Pfam" id="PF12146">
    <property type="entry name" value="Hydrolase_4"/>
    <property type="match status" value="1"/>
</dbReference>
<dbReference type="Proteomes" id="UP000722791">
    <property type="component" value="Unassembled WGS sequence"/>
</dbReference>
<dbReference type="EMBL" id="BNCP01000039">
    <property type="protein sequence ID" value="GIL87499.1"/>
    <property type="molecule type" value="Genomic_DNA"/>
</dbReference>
<dbReference type="FunFam" id="3.40.50.1820:FF:000117">
    <property type="entry name" value="Monoglyceride lipase, putative"/>
    <property type="match status" value="1"/>
</dbReference>
<evidence type="ECO:0000256" key="1">
    <source>
        <dbReference type="SAM" id="MobiDB-lite"/>
    </source>
</evidence>
<dbReference type="AlphaFoldDB" id="A0A8J4D4S4"/>